<feature type="compositionally biased region" description="Basic and acidic residues" evidence="1">
    <location>
        <begin position="17"/>
        <end position="26"/>
    </location>
</feature>
<evidence type="ECO:0000313" key="3">
    <source>
        <dbReference type="Proteomes" id="UP000631114"/>
    </source>
</evidence>
<keyword evidence="3" id="KW-1185">Reference proteome</keyword>
<evidence type="ECO:0000256" key="1">
    <source>
        <dbReference type="SAM" id="MobiDB-lite"/>
    </source>
</evidence>
<protein>
    <submittedName>
        <fullName evidence="2">Uncharacterized protein</fullName>
    </submittedName>
</protein>
<accession>A0A835I552</accession>
<comment type="caution">
    <text evidence="2">The sequence shown here is derived from an EMBL/GenBank/DDBJ whole genome shotgun (WGS) entry which is preliminary data.</text>
</comment>
<feature type="compositionally biased region" description="Acidic residues" evidence="1">
    <location>
        <begin position="27"/>
        <end position="41"/>
    </location>
</feature>
<reference evidence="2 3" key="1">
    <citation type="submission" date="2020-10" db="EMBL/GenBank/DDBJ databases">
        <title>The Coptis chinensis genome and diversification of protoberbering-type alkaloids.</title>
        <authorList>
            <person name="Wang B."/>
            <person name="Shu S."/>
            <person name="Song C."/>
            <person name="Liu Y."/>
        </authorList>
    </citation>
    <scope>NUCLEOTIDE SEQUENCE [LARGE SCALE GENOMIC DNA]</scope>
    <source>
        <strain evidence="2">HL-2020</strain>
        <tissue evidence="2">Leaf</tissue>
    </source>
</reference>
<name>A0A835I552_9MAGN</name>
<dbReference type="OrthoDB" id="421226at2759"/>
<organism evidence="2 3">
    <name type="scientific">Coptis chinensis</name>
    <dbReference type="NCBI Taxonomy" id="261450"/>
    <lineage>
        <taxon>Eukaryota</taxon>
        <taxon>Viridiplantae</taxon>
        <taxon>Streptophyta</taxon>
        <taxon>Embryophyta</taxon>
        <taxon>Tracheophyta</taxon>
        <taxon>Spermatophyta</taxon>
        <taxon>Magnoliopsida</taxon>
        <taxon>Ranunculales</taxon>
        <taxon>Ranunculaceae</taxon>
        <taxon>Coptidoideae</taxon>
        <taxon>Coptis</taxon>
    </lineage>
</organism>
<feature type="region of interest" description="Disordered" evidence="1">
    <location>
        <begin position="17"/>
        <end position="41"/>
    </location>
</feature>
<gene>
    <name evidence="2" type="ORF">IFM89_015598</name>
</gene>
<dbReference type="EMBL" id="JADFTS010000004">
    <property type="protein sequence ID" value="KAF9609343.1"/>
    <property type="molecule type" value="Genomic_DNA"/>
</dbReference>
<dbReference type="AlphaFoldDB" id="A0A835I552"/>
<sequence length="186" mass="21234">MEGRIVDFESDMKSVDCRLESNKDKEQEEDVGEVDDDEEDSLLINAQARDDVRLSPNGLLVNELKSEVESGSSQISESSFSFDAISCKLESSNQLSWEQRTNLELQRHEFDRNIGALSCNHGEEEENATEVVRYGMMDEMKATVNTPRHRVAIVNPQKSGEDEMELIKYLPEGLRRDIKSDIYAWI</sequence>
<evidence type="ECO:0000313" key="2">
    <source>
        <dbReference type="EMBL" id="KAF9609343.1"/>
    </source>
</evidence>
<proteinExistence type="predicted"/>
<dbReference type="Proteomes" id="UP000631114">
    <property type="component" value="Unassembled WGS sequence"/>
</dbReference>